<sequence length="445" mass="50330">MPRIEVDAPREWLLLESIYPIFDRSLPAIEHFDNVPGASNRGRSAHVTESAEGQHEASVNLQYPKLTVLQQLLALPRPLDTTPINTIGQSIAFNEATTPSNILLEFEQQLRSKFKSSEYARAYKAIETFNLPIRRVFIDGVRGTIDRRTLPRLRDEDIVAIQEAKQLGSSFQKPPGEVLDIGIPCHSSSMIERPSPYQIAFDKTTLWPDDKLPLPGRLKSCATSTGISLRRLVEAGGVASHDGNICEFEREDRRFMELLLAYSLLYLHDTAWFRSYVGLNMDKITTFPFPDLDDPLERWGLHIPCFLPEDLTSSHDQFEQIYCFGILLMEMETVLRANSLPMHSKYPNWEGSSKIVLEVILAEWARKVGDGYLRVARVCLDFGENVKIMSRSLSEHSTRLGGADIQTLGSVASILKYIVLPLDSLIANDHGTAYRQFIRSDNRPK</sequence>
<comment type="caution">
    <text evidence="1">The sequence shown here is derived from an EMBL/GenBank/DDBJ whole genome shotgun (WGS) entry which is preliminary data.</text>
</comment>
<protein>
    <submittedName>
        <fullName evidence="1">Uncharacterized protein</fullName>
    </submittedName>
</protein>
<name>A0ACC2JF29_9PEZI</name>
<proteinExistence type="predicted"/>
<organism evidence="1 2">
    <name type="scientific">Lasiodiplodia mahajangana</name>
    <dbReference type="NCBI Taxonomy" id="1108764"/>
    <lineage>
        <taxon>Eukaryota</taxon>
        <taxon>Fungi</taxon>
        <taxon>Dikarya</taxon>
        <taxon>Ascomycota</taxon>
        <taxon>Pezizomycotina</taxon>
        <taxon>Dothideomycetes</taxon>
        <taxon>Dothideomycetes incertae sedis</taxon>
        <taxon>Botryosphaeriales</taxon>
        <taxon>Botryosphaeriaceae</taxon>
        <taxon>Lasiodiplodia</taxon>
    </lineage>
</organism>
<dbReference type="Proteomes" id="UP001153332">
    <property type="component" value="Unassembled WGS sequence"/>
</dbReference>
<reference evidence="1" key="1">
    <citation type="submission" date="2022-12" db="EMBL/GenBank/DDBJ databases">
        <title>Genome Sequence of Lasiodiplodia mahajangana.</title>
        <authorList>
            <person name="Buettner E."/>
        </authorList>
    </citation>
    <scope>NUCLEOTIDE SEQUENCE</scope>
    <source>
        <strain evidence="1">VT137</strain>
    </source>
</reference>
<keyword evidence="2" id="KW-1185">Reference proteome</keyword>
<accession>A0ACC2JF29</accession>
<gene>
    <name evidence="1" type="ORF">O1611_g7805</name>
</gene>
<dbReference type="EMBL" id="JAPUUL010002157">
    <property type="protein sequence ID" value="KAJ8125833.1"/>
    <property type="molecule type" value="Genomic_DNA"/>
</dbReference>
<evidence type="ECO:0000313" key="2">
    <source>
        <dbReference type="Proteomes" id="UP001153332"/>
    </source>
</evidence>
<evidence type="ECO:0000313" key="1">
    <source>
        <dbReference type="EMBL" id="KAJ8125833.1"/>
    </source>
</evidence>